<dbReference type="SUPFAM" id="SSF51735">
    <property type="entry name" value="NAD(P)-binding Rossmann-fold domains"/>
    <property type="match status" value="1"/>
</dbReference>
<evidence type="ECO:0000259" key="1">
    <source>
        <dbReference type="PROSITE" id="PS51201"/>
    </source>
</evidence>
<dbReference type="Proteomes" id="UP000886751">
    <property type="component" value="Unassembled WGS sequence"/>
</dbReference>
<reference evidence="3" key="2">
    <citation type="submission" date="2021-04" db="EMBL/GenBank/DDBJ databases">
        <authorList>
            <person name="Gilroy R."/>
        </authorList>
    </citation>
    <scope>NUCLEOTIDE SEQUENCE</scope>
    <source>
        <strain evidence="3">ChiHecec2B26-7398</strain>
    </source>
</reference>
<dbReference type="PROSITE" id="PS51202">
    <property type="entry name" value="RCK_C"/>
    <property type="match status" value="1"/>
</dbReference>
<dbReference type="InterPro" id="IPR006037">
    <property type="entry name" value="RCK_C"/>
</dbReference>
<dbReference type="Gene3D" id="3.40.50.720">
    <property type="entry name" value="NAD(P)-binding Rossmann-like Domain"/>
    <property type="match status" value="1"/>
</dbReference>
<proteinExistence type="predicted"/>
<dbReference type="PROSITE" id="PS51201">
    <property type="entry name" value="RCK_N"/>
    <property type="match status" value="1"/>
</dbReference>
<dbReference type="Pfam" id="PF02080">
    <property type="entry name" value="TrkA_C"/>
    <property type="match status" value="1"/>
</dbReference>
<dbReference type="InterPro" id="IPR003148">
    <property type="entry name" value="RCK_N"/>
</dbReference>
<name>A0A9D1XYY5_9FIRM</name>
<dbReference type="GO" id="GO:0008324">
    <property type="term" value="F:monoatomic cation transmembrane transporter activity"/>
    <property type="evidence" value="ECO:0007669"/>
    <property type="project" value="InterPro"/>
</dbReference>
<dbReference type="InterPro" id="IPR050721">
    <property type="entry name" value="Trk_Ktr_HKT_K-transport"/>
</dbReference>
<dbReference type="AlphaFoldDB" id="A0A9D1XYY5"/>
<dbReference type="SUPFAM" id="SSF116726">
    <property type="entry name" value="TrkA C-terminal domain-like"/>
    <property type="match status" value="1"/>
</dbReference>
<evidence type="ECO:0000313" key="3">
    <source>
        <dbReference type="EMBL" id="HIX93895.1"/>
    </source>
</evidence>
<evidence type="ECO:0000313" key="4">
    <source>
        <dbReference type="Proteomes" id="UP000886751"/>
    </source>
</evidence>
<dbReference type="Gene3D" id="3.30.70.1450">
    <property type="entry name" value="Regulator of K+ conductance, C-terminal domain"/>
    <property type="match status" value="1"/>
</dbReference>
<dbReference type="PANTHER" id="PTHR43833:SF7">
    <property type="entry name" value="KTR SYSTEM POTASSIUM UPTAKE PROTEIN C"/>
    <property type="match status" value="1"/>
</dbReference>
<reference evidence="3" key="1">
    <citation type="journal article" date="2021" name="PeerJ">
        <title>Extensive microbial diversity within the chicken gut microbiome revealed by metagenomics and culture.</title>
        <authorList>
            <person name="Gilroy R."/>
            <person name="Ravi A."/>
            <person name="Getino M."/>
            <person name="Pursley I."/>
            <person name="Horton D.L."/>
            <person name="Alikhan N.F."/>
            <person name="Baker D."/>
            <person name="Gharbi K."/>
            <person name="Hall N."/>
            <person name="Watson M."/>
            <person name="Adriaenssens E.M."/>
            <person name="Foster-Nyarko E."/>
            <person name="Jarju S."/>
            <person name="Secka A."/>
            <person name="Antonio M."/>
            <person name="Oren A."/>
            <person name="Chaudhuri R.R."/>
            <person name="La Ragione R."/>
            <person name="Hildebrand F."/>
            <person name="Pallen M.J."/>
        </authorList>
    </citation>
    <scope>NUCLEOTIDE SEQUENCE</scope>
    <source>
        <strain evidence="3">ChiHecec2B26-7398</strain>
    </source>
</reference>
<feature type="domain" description="RCK N-terminal" evidence="1">
    <location>
        <begin position="7"/>
        <end position="124"/>
    </location>
</feature>
<comment type="caution">
    <text evidence="3">The sequence shown here is derived from an EMBL/GenBank/DDBJ whole genome shotgun (WGS) entry which is preliminary data.</text>
</comment>
<evidence type="ECO:0000259" key="2">
    <source>
        <dbReference type="PROSITE" id="PS51202"/>
    </source>
</evidence>
<protein>
    <submittedName>
        <fullName evidence="3">TrkA family potassium uptake protein</fullName>
    </submittedName>
</protein>
<dbReference type="InterPro" id="IPR036721">
    <property type="entry name" value="RCK_C_sf"/>
</dbReference>
<dbReference type="EMBL" id="DXEI01000009">
    <property type="protein sequence ID" value="HIX93895.1"/>
    <property type="molecule type" value="Genomic_DNA"/>
</dbReference>
<gene>
    <name evidence="3" type="ORF">H9846_00325</name>
</gene>
<dbReference type="Pfam" id="PF02254">
    <property type="entry name" value="TrkA_N"/>
    <property type="match status" value="1"/>
</dbReference>
<organism evidence="3 4">
    <name type="scientific">Candidatus Gemmiger excrementipullorum</name>
    <dbReference type="NCBI Taxonomy" id="2838610"/>
    <lineage>
        <taxon>Bacteria</taxon>
        <taxon>Bacillati</taxon>
        <taxon>Bacillota</taxon>
        <taxon>Clostridia</taxon>
        <taxon>Eubacteriales</taxon>
        <taxon>Gemmiger</taxon>
    </lineage>
</organism>
<feature type="domain" description="RCK C-terminal" evidence="2">
    <location>
        <begin position="139"/>
        <end position="223"/>
    </location>
</feature>
<dbReference type="InterPro" id="IPR036291">
    <property type="entry name" value="NAD(P)-bd_dom_sf"/>
</dbReference>
<dbReference type="PANTHER" id="PTHR43833">
    <property type="entry name" value="POTASSIUM CHANNEL PROTEIN 2-RELATED-RELATED"/>
    <property type="match status" value="1"/>
</dbReference>
<dbReference type="GO" id="GO:0006813">
    <property type="term" value="P:potassium ion transport"/>
    <property type="evidence" value="ECO:0007669"/>
    <property type="project" value="InterPro"/>
</dbReference>
<accession>A0A9D1XYY5</accession>
<sequence>MKKNDSSAMYGVIGLGRFGTALVKTLAEAGEEVIAIDKNEERVREVRAYTDYAFVVDNLSETALKETGMQNCATVVVCIGEQVDMSILTTMLVIKLGVPNVLSKATSEVHGEVLKRMGATVVYPEADMAVRIGRRLIYGNLLDYVALADGVEVRRISIGGKMLGRTIQELDVRRAYGVNIIAVERGGHTDVEFSADYRFVEGDTIAVVGQNEKIDRFEQDMLPE</sequence>